<organism evidence="8 9">
    <name type="scientific">Mediterraneibacter hominis</name>
    <dbReference type="NCBI Taxonomy" id="2763054"/>
    <lineage>
        <taxon>Bacteria</taxon>
        <taxon>Bacillati</taxon>
        <taxon>Bacillota</taxon>
        <taxon>Clostridia</taxon>
        <taxon>Lachnospirales</taxon>
        <taxon>Lachnospiraceae</taxon>
        <taxon>Mediterraneibacter</taxon>
    </lineage>
</organism>
<keyword evidence="9" id="KW-1185">Reference proteome</keyword>
<evidence type="ECO:0000313" key="9">
    <source>
        <dbReference type="Proteomes" id="UP000652477"/>
    </source>
</evidence>
<evidence type="ECO:0000313" key="8">
    <source>
        <dbReference type="EMBL" id="MBC5688656.1"/>
    </source>
</evidence>
<feature type="transmembrane region" description="Helical" evidence="6">
    <location>
        <begin position="28"/>
        <end position="46"/>
    </location>
</feature>
<keyword evidence="2" id="KW-1003">Cell membrane</keyword>
<name>A0A923LII0_9FIRM</name>
<gene>
    <name evidence="8" type="ORF">H8S37_06890</name>
</gene>
<dbReference type="Proteomes" id="UP000652477">
    <property type="component" value="Unassembled WGS sequence"/>
</dbReference>
<dbReference type="CDD" id="cd16380">
    <property type="entry name" value="YitT_C"/>
    <property type="match status" value="1"/>
</dbReference>
<comment type="caution">
    <text evidence="8">The sequence shown here is derived from an EMBL/GenBank/DDBJ whole genome shotgun (WGS) entry which is preliminary data.</text>
</comment>
<feature type="transmembrane region" description="Helical" evidence="6">
    <location>
        <begin position="192"/>
        <end position="211"/>
    </location>
</feature>
<dbReference type="PANTHER" id="PTHR33545">
    <property type="entry name" value="UPF0750 MEMBRANE PROTEIN YITT-RELATED"/>
    <property type="match status" value="1"/>
</dbReference>
<feature type="transmembrane region" description="Helical" evidence="6">
    <location>
        <begin position="125"/>
        <end position="143"/>
    </location>
</feature>
<accession>A0A923LII0</accession>
<keyword evidence="4 6" id="KW-1133">Transmembrane helix</keyword>
<keyword evidence="3 6" id="KW-0812">Transmembrane</keyword>
<dbReference type="Pfam" id="PF10035">
    <property type="entry name" value="DUF2179"/>
    <property type="match status" value="1"/>
</dbReference>
<feature type="transmembrane region" description="Helical" evidence="6">
    <location>
        <begin position="66"/>
        <end position="87"/>
    </location>
</feature>
<dbReference type="InterPro" id="IPR015867">
    <property type="entry name" value="N-reg_PII/ATP_PRibTrfase_C"/>
</dbReference>
<evidence type="ECO:0000256" key="3">
    <source>
        <dbReference type="ARBA" id="ARBA00022692"/>
    </source>
</evidence>
<evidence type="ECO:0000256" key="1">
    <source>
        <dbReference type="ARBA" id="ARBA00004651"/>
    </source>
</evidence>
<dbReference type="Pfam" id="PF02588">
    <property type="entry name" value="YitT_membrane"/>
    <property type="match status" value="1"/>
</dbReference>
<comment type="subcellular location">
    <subcellularLocation>
        <location evidence="1">Cell membrane</location>
        <topology evidence="1">Multi-pass membrane protein</topology>
    </subcellularLocation>
</comment>
<dbReference type="PANTHER" id="PTHR33545:SF5">
    <property type="entry name" value="UPF0750 MEMBRANE PROTEIN YITT"/>
    <property type="match status" value="1"/>
</dbReference>
<feature type="transmembrane region" description="Helical" evidence="6">
    <location>
        <begin position="164"/>
        <end position="186"/>
    </location>
</feature>
<evidence type="ECO:0000256" key="5">
    <source>
        <dbReference type="ARBA" id="ARBA00023136"/>
    </source>
</evidence>
<feature type="domain" description="DUF2179" evidence="7">
    <location>
        <begin position="239"/>
        <end position="293"/>
    </location>
</feature>
<dbReference type="GO" id="GO:0005886">
    <property type="term" value="C:plasma membrane"/>
    <property type="evidence" value="ECO:0007669"/>
    <property type="project" value="UniProtKB-SubCell"/>
</dbReference>
<reference evidence="8" key="1">
    <citation type="submission" date="2020-08" db="EMBL/GenBank/DDBJ databases">
        <title>Genome public.</title>
        <authorList>
            <person name="Liu C."/>
            <person name="Sun Q."/>
        </authorList>
    </citation>
    <scope>NUCLEOTIDE SEQUENCE</scope>
    <source>
        <strain evidence="8">NSJ-55</strain>
    </source>
</reference>
<dbReference type="Gene3D" id="3.30.70.120">
    <property type="match status" value="1"/>
</dbReference>
<evidence type="ECO:0000256" key="6">
    <source>
        <dbReference type="SAM" id="Phobius"/>
    </source>
</evidence>
<keyword evidence="5 6" id="KW-0472">Membrane</keyword>
<evidence type="ECO:0000256" key="2">
    <source>
        <dbReference type="ARBA" id="ARBA00022475"/>
    </source>
</evidence>
<dbReference type="AlphaFoldDB" id="A0A923LII0"/>
<proteinExistence type="predicted"/>
<dbReference type="PIRSF" id="PIRSF006483">
    <property type="entry name" value="Membrane_protein_YitT"/>
    <property type="match status" value="1"/>
</dbReference>
<evidence type="ECO:0000259" key="7">
    <source>
        <dbReference type="Pfam" id="PF10035"/>
    </source>
</evidence>
<feature type="transmembrane region" description="Helical" evidence="6">
    <location>
        <begin position="94"/>
        <end position="113"/>
    </location>
</feature>
<protein>
    <submittedName>
        <fullName evidence="8">YitT family protein</fullName>
    </submittedName>
</protein>
<dbReference type="InterPro" id="IPR019264">
    <property type="entry name" value="DUF2179"/>
</dbReference>
<dbReference type="EMBL" id="JACOPF010000001">
    <property type="protein sequence ID" value="MBC5688656.1"/>
    <property type="molecule type" value="Genomic_DNA"/>
</dbReference>
<sequence>MQAGNSKRKGRVQNGVKTEKAKQFATDIFFDIAGSILYSLGIYTFAKTANFAPGGVSGLALIINHLWALPIGITTLVINIPLVILSWRIVGKRFLIKTARSMIFCTIFLDVVFPHTPSYTGSPLMAALYSGVCLGAGMALFYMRGSSSGGTDFLTMSIKALKPHFSLGTVTMAIDLIIILLGWPVFGNIDSVLYGLAATFVTSVVIDKILYGMGSGTLLIIITDHGQAVAEKIGESIGRGSTAIQARGTYTEAQKEVLLCACSTSQAYTVRNTAHEADPDAFVMVTETSEVFGEGFIERK</sequence>
<dbReference type="InterPro" id="IPR051461">
    <property type="entry name" value="UPF0750_membrane"/>
</dbReference>
<dbReference type="InterPro" id="IPR003740">
    <property type="entry name" value="YitT"/>
</dbReference>
<evidence type="ECO:0000256" key="4">
    <source>
        <dbReference type="ARBA" id="ARBA00022989"/>
    </source>
</evidence>